<proteinExistence type="predicted"/>
<dbReference type="PANTHER" id="PTHR42850:SF4">
    <property type="entry name" value="ZINC-DEPENDENT ENDOPOLYPHOSPHATASE"/>
    <property type="match status" value="1"/>
</dbReference>
<dbReference type="Pfam" id="PF00149">
    <property type="entry name" value="Metallophos"/>
    <property type="match status" value="1"/>
</dbReference>
<evidence type="ECO:0000313" key="4">
    <source>
        <dbReference type="Proteomes" id="UP000282211"/>
    </source>
</evidence>
<accession>A0A420WDJ5</accession>
<protein>
    <submittedName>
        <fullName evidence="3">Serine/threonine protein phosphatase 1</fullName>
    </submittedName>
</protein>
<dbReference type="InterPro" id="IPR006186">
    <property type="entry name" value="Ser/Thr-sp_prot-phosphatase"/>
</dbReference>
<dbReference type="GO" id="GO:0016791">
    <property type="term" value="F:phosphatase activity"/>
    <property type="evidence" value="ECO:0007669"/>
    <property type="project" value="TreeGrafter"/>
</dbReference>
<dbReference type="InParanoid" id="A0A420WDJ5"/>
<feature type="domain" description="Calcineurin-like phosphoesterase" evidence="2">
    <location>
        <begin position="42"/>
        <end position="231"/>
    </location>
</feature>
<dbReference type="PANTHER" id="PTHR42850">
    <property type="entry name" value="METALLOPHOSPHOESTERASE"/>
    <property type="match status" value="1"/>
</dbReference>
<dbReference type="PRINTS" id="PR00114">
    <property type="entry name" value="STPHPHTASE"/>
</dbReference>
<dbReference type="SUPFAM" id="SSF56300">
    <property type="entry name" value="Metallo-dependent phosphatases"/>
    <property type="match status" value="1"/>
</dbReference>
<sequence length="269" mass="30386">MFKIPSFKSKKKPTPKAEATLPNEMDAIEGVSESGEPEIAYAIGDVHGCYDKLIELLGLIEADCTKFPDMKKKIIFLGDLIDRGPKSAEIIEFLSTYNPEFADVVFLMGNHEEVFLKVLEGSQRSLAAWFEFGGRECVRSYGMINLSRIHSDPENLLAEIQIRVPEEHHKFISRFENYHITGKYLCVHAGIRPKIPLKKQTSKDMRWIREKFLSYEKPHPYVVVHGHTVSAEPEILSNRIGIDTGAHKNGPLTAVRLSGDYISILQTTS</sequence>
<comment type="caution">
    <text evidence="3">The sequence shown here is derived from an EMBL/GenBank/DDBJ whole genome shotgun (WGS) entry which is preliminary data.</text>
</comment>
<dbReference type="GO" id="GO:0008803">
    <property type="term" value="F:bis(5'-nucleosyl)-tetraphosphatase (symmetrical) activity"/>
    <property type="evidence" value="ECO:0007669"/>
    <property type="project" value="TreeGrafter"/>
</dbReference>
<keyword evidence="4" id="KW-1185">Reference proteome</keyword>
<dbReference type="GO" id="GO:0110154">
    <property type="term" value="P:RNA decapping"/>
    <property type="evidence" value="ECO:0007669"/>
    <property type="project" value="TreeGrafter"/>
</dbReference>
<dbReference type="EMBL" id="RBII01000002">
    <property type="protein sequence ID" value="RKQ69081.1"/>
    <property type="molecule type" value="Genomic_DNA"/>
</dbReference>
<gene>
    <name evidence="3" type="ORF">DES40_1862</name>
</gene>
<dbReference type="CDD" id="cd00144">
    <property type="entry name" value="MPP_PPP_family"/>
    <property type="match status" value="1"/>
</dbReference>
<dbReference type="AlphaFoldDB" id="A0A420WDJ5"/>
<feature type="region of interest" description="Disordered" evidence="1">
    <location>
        <begin position="1"/>
        <end position="25"/>
    </location>
</feature>
<dbReference type="InterPro" id="IPR004843">
    <property type="entry name" value="Calcineurin-like_PHP"/>
</dbReference>
<evidence type="ECO:0000313" key="3">
    <source>
        <dbReference type="EMBL" id="RKQ69081.1"/>
    </source>
</evidence>
<dbReference type="Gene3D" id="3.60.21.10">
    <property type="match status" value="1"/>
</dbReference>
<evidence type="ECO:0000259" key="2">
    <source>
        <dbReference type="Pfam" id="PF00149"/>
    </source>
</evidence>
<dbReference type="GO" id="GO:0005737">
    <property type="term" value="C:cytoplasm"/>
    <property type="evidence" value="ECO:0007669"/>
    <property type="project" value="TreeGrafter"/>
</dbReference>
<organism evidence="3 4">
    <name type="scientific">Litorimonas taeanensis</name>
    <dbReference type="NCBI Taxonomy" id="568099"/>
    <lineage>
        <taxon>Bacteria</taxon>
        <taxon>Pseudomonadati</taxon>
        <taxon>Pseudomonadota</taxon>
        <taxon>Alphaproteobacteria</taxon>
        <taxon>Maricaulales</taxon>
        <taxon>Robiginitomaculaceae</taxon>
    </lineage>
</organism>
<evidence type="ECO:0000256" key="1">
    <source>
        <dbReference type="SAM" id="MobiDB-lite"/>
    </source>
</evidence>
<name>A0A420WDJ5_9PROT</name>
<dbReference type="InterPro" id="IPR050126">
    <property type="entry name" value="Ap4A_hydrolase"/>
</dbReference>
<dbReference type="Proteomes" id="UP000282211">
    <property type="component" value="Unassembled WGS sequence"/>
</dbReference>
<dbReference type="RefSeq" id="WP_121101148.1">
    <property type="nucleotide sequence ID" value="NZ_RBII01000002.1"/>
</dbReference>
<dbReference type="InterPro" id="IPR029052">
    <property type="entry name" value="Metallo-depent_PP-like"/>
</dbReference>
<dbReference type="OrthoDB" id="9807890at2"/>
<dbReference type="FunCoup" id="A0A420WDJ5">
    <property type="interactions" value="73"/>
</dbReference>
<reference evidence="3 4" key="1">
    <citation type="submission" date="2018-10" db="EMBL/GenBank/DDBJ databases">
        <title>Genomic Encyclopedia of Type Strains, Phase IV (KMG-IV): sequencing the most valuable type-strain genomes for metagenomic binning, comparative biology and taxonomic classification.</title>
        <authorList>
            <person name="Goeker M."/>
        </authorList>
    </citation>
    <scope>NUCLEOTIDE SEQUENCE [LARGE SCALE GENOMIC DNA]</scope>
    <source>
        <strain evidence="3 4">DSM 22008</strain>
    </source>
</reference>